<reference evidence="1" key="1">
    <citation type="journal article" date="2020" name="Nat. Genet.">
        <title>Genomic diversifications of five Gossypium allopolyploid species and their impact on cotton improvement.</title>
        <authorList>
            <person name="Chen Z.J."/>
            <person name="Sreedasyam A."/>
            <person name="Ando A."/>
            <person name="Song Q."/>
            <person name="De Santiago L.M."/>
            <person name="Hulse-Kemp A.M."/>
            <person name="Ding M."/>
            <person name="Ye W."/>
            <person name="Kirkbride R.C."/>
            <person name="Jenkins J."/>
            <person name="Plott C."/>
            <person name="Lovell J."/>
            <person name="Lin Y.M."/>
            <person name="Vaughn R."/>
            <person name="Liu B."/>
            <person name="Simpson S."/>
            <person name="Scheffler B.E."/>
            <person name="Wen L."/>
            <person name="Saski C.A."/>
            <person name="Grover C.E."/>
            <person name="Hu G."/>
            <person name="Conover J.L."/>
            <person name="Carlson J.W."/>
            <person name="Shu S."/>
            <person name="Boston L.B."/>
            <person name="Williams M."/>
            <person name="Peterson D.G."/>
            <person name="McGee K."/>
            <person name="Jones D.C."/>
            <person name="Wendel J.F."/>
            <person name="Stelly D.M."/>
            <person name="Grimwood J."/>
            <person name="Schmutz J."/>
        </authorList>
    </citation>
    <scope>NUCLEOTIDE SEQUENCE [LARGE SCALE GENOMIC DNA]</scope>
    <source>
        <strain evidence="1">cv. TM-1</strain>
    </source>
</reference>
<dbReference type="GeneID" id="121232114"/>
<organism evidence="1 2">
    <name type="scientific">Gossypium hirsutum</name>
    <name type="common">Upland cotton</name>
    <name type="synonym">Gossypium mexicanum</name>
    <dbReference type="NCBI Taxonomy" id="3635"/>
    <lineage>
        <taxon>Eukaryota</taxon>
        <taxon>Viridiplantae</taxon>
        <taxon>Streptophyta</taxon>
        <taxon>Embryophyta</taxon>
        <taxon>Tracheophyta</taxon>
        <taxon>Spermatophyta</taxon>
        <taxon>Magnoliopsida</taxon>
        <taxon>eudicotyledons</taxon>
        <taxon>Gunneridae</taxon>
        <taxon>Pentapetalae</taxon>
        <taxon>rosids</taxon>
        <taxon>malvids</taxon>
        <taxon>Malvales</taxon>
        <taxon>Malvaceae</taxon>
        <taxon>Malvoideae</taxon>
        <taxon>Gossypium</taxon>
    </lineage>
</organism>
<reference evidence="2" key="2">
    <citation type="submission" date="2025-08" db="UniProtKB">
        <authorList>
            <consortium name="RefSeq"/>
        </authorList>
    </citation>
    <scope>IDENTIFICATION</scope>
</reference>
<evidence type="ECO:0000313" key="2">
    <source>
        <dbReference type="RefSeq" id="XP_040973500.1"/>
    </source>
</evidence>
<name>A0ABM3C2G1_GOSHI</name>
<keyword evidence="1" id="KW-1185">Reference proteome</keyword>
<gene>
    <name evidence="2" type="primary">LOC121232114</name>
</gene>
<protein>
    <submittedName>
        <fullName evidence="2">Uncharacterized protein isoform X1</fullName>
    </submittedName>
</protein>
<accession>A0ABM3C2G1</accession>
<sequence>MLYNHIMGTSPKGYLELFQPLLEQINWNPSILPYQNIVPSTNPPDRLFHQQFLRCPHIPPGIQMVVGTVEQVGVSDAWASWWPRLRRASVRGTDEAERRALGMLRLGFSAANICFFYLG</sequence>
<dbReference type="Proteomes" id="UP000818029">
    <property type="component" value="Chromosome A07"/>
</dbReference>
<dbReference type="RefSeq" id="XP_040973500.1">
    <property type="nucleotide sequence ID" value="XM_041117566.1"/>
</dbReference>
<proteinExistence type="predicted"/>
<evidence type="ECO:0000313" key="1">
    <source>
        <dbReference type="Proteomes" id="UP000818029"/>
    </source>
</evidence>